<evidence type="ECO:0000256" key="2">
    <source>
        <dbReference type="ARBA" id="ARBA00022581"/>
    </source>
</evidence>
<keyword evidence="10" id="KW-1160">Virus entry into host cell</keyword>
<evidence type="ECO:0000256" key="9">
    <source>
        <dbReference type="ARBA" id="ARBA00023136"/>
    </source>
</evidence>
<keyword evidence="8 12" id="KW-1133">Transmembrane helix</keyword>
<sequence>MAQERVEIYVVDVFGRPVSDVIPTAVGHTHAAPGVSVRRWQRKDSLDAVAHQGDNGFTTRPKDSRREDTLLREPRPFHPITPPPPIFPEPTPHPPVRPEPTPHPPVRPEPTPRPPVRPEPTPRPPVRPEPTPRHRHKPDSEPEPEPATYYSSICKLTCSEEAKLRIVNHLSLWKTIAAQGPTVPEKRVDITEYFAVIEDDNVATERLIEYLPRIVSGMRVRSIDVLQLSADVYVGTRAHELIAEGTPAIYSHPVRFGTSLSAYIISAGAARKLHEYFERNRPSTDLALELGRAETALGLRRHAIANSSDFIRHDNRFVSARRLHAGRGSARRRAEGWLAERYPDTYSRLSTPLFSLFGTYDVSFFSVVAILFFVVLIVFDVHARLAWMLAGALLAFSLD</sequence>
<feature type="region of interest" description="Disordered" evidence="11">
    <location>
        <begin position="72"/>
        <end position="147"/>
    </location>
</feature>
<keyword evidence="7" id="KW-0426">Late protein</keyword>
<keyword evidence="3 12" id="KW-0812">Transmembrane</keyword>
<evidence type="ECO:0000256" key="10">
    <source>
        <dbReference type="ARBA" id="ARBA00023296"/>
    </source>
</evidence>
<dbReference type="GO" id="GO:0055036">
    <property type="term" value="C:virion membrane"/>
    <property type="evidence" value="ECO:0007669"/>
    <property type="project" value="UniProtKB-SubCell"/>
</dbReference>
<feature type="transmembrane region" description="Helical" evidence="12">
    <location>
        <begin position="353"/>
        <end position="379"/>
    </location>
</feature>
<evidence type="ECO:0000256" key="3">
    <source>
        <dbReference type="ARBA" id="ARBA00022692"/>
    </source>
</evidence>
<evidence type="ECO:0000256" key="7">
    <source>
        <dbReference type="ARBA" id="ARBA00022921"/>
    </source>
</evidence>
<evidence type="ECO:0000256" key="12">
    <source>
        <dbReference type="SAM" id="Phobius"/>
    </source>
</evidence>
<dbReference type="Pfam" id="PF03213">
    <property type="entry name" value="Pox_P35"/>
    <property type="match status" value="1"/>
</dbReference>
<dbReference type="GO" id="GO:0046718">
    <property type="term" value="P:symbiont entry into host cell"/>
    <property type="evidence" value="ECO:0007669"/>
    <property type="project" value="UniProtKB-KW"/>
</dbReference>
<dbReference type="Proteomes" id="UP000318778">
    <property type="component" value="Segment"/>
</dbReference>
<dbReference type="EMBL" id="MF467280">
    <property type="protein sequence ID" value="ATI21018.1"/>
    <property type="molecule type" value="Genomic_DNA"/>
</dbReference>
<evidence type="ECO:0000256" key="11">
    <source>
        <dbReference type="SAM" id="MobiDB-lite"/>
    </source>
</evidence>
<evidence type="ECO:0000256" key="6">
    <source>
        <dbReference type="ARBA" id="ARBA00022879"/>
    </source>
</evidence>
<protein>
    <submittedName>
        <fullName evidence="13">IMV heparin binding surface protein</fullName>
    </submittedName>
</protein>
<dbReference type="GO" id="GO:0019031">
    <property type="term" value="C:viral envelope"/>
    <property type="evidence" value="ECO:0007669"/>
    <property type="project" value="UniProtKB-KW"/>
</dbReference>
<evidence type="ECO:0000313" key="13">
    <source>
        <dbReference type="EMBL" id="ATI21018.1"/>
    </source>
</evidence>
<proteinExistence type="predicted"/>
<keyword evidence="2" id="KW-0945">Host-virus interaction</keyword>
<feature type="compositionally biased region" description="Pro residues" evidence="11">
    <location>
        <begin position="77"/>
        <end position="129"/>
    </location>
</feature>
<evidence type="ECO:0000256" key="8">
    <source>
        <dbReference type="ARBA" id="ARBA00022989"/>
    </source>
</evidence>
<evidence type="ECO:0000256" key="4">
    <source>
        <dbReference type="ARBA" id="ARBA00022804"/>
    </source>
</evidence>
<dbReference type="InterPro" id="IPR004900">
    <property type="entry name" value="Poxvirus_P35"/>
</dbReference>
<evidence type="ECO:0000256" key="1">
    <source>
        <dbReference type="ARBA" id="ARBA00004381"/>
    </source>
</evidence>
<keyword evidence="9 12" id="KW-0472">Membrane</keyword>
<keyword evidence="6" id="KW-0261">Viral envelope protein</keyword>
<reference evidence="13" key="1">
    <citation type="journal article" date="2017" name="Virus Res.">
        <title>Complete genomic characterisation of two novel poxviruses (WKPV and EKPV) from western and eastern grey kangaroos.</title>
        <authorList>
            <person name="Bennett M."/>
            <person name="Tu S.L."/>
            <person name="Upton C."/>
            <person name="McArtor C."/>
            <person name="Gillett A."/>
            <person name="Laird T."/>
            <person name="O'Dea M."/>
        </authorList>
    </citation>
    <scope>NUCLEOTIDE SEQUENCE [LARGE SCALE GENOMIC DNA]</scope>
    <source>
        <strain evidence="13">Western Australia</strain>
    </source>
</reference>
<evidence type="ECO:0000256" key="5">
    <source>
        <dbReference type="ARBA" id="ARBA00022844"/>
    </source>
</evidence>
<accession>A0A2C9DSN5</accession>
<keyword evidence="4" id="KW-1161">Viral attachment to host cell</keyword>
<organism evidence="13">
    <name type="scientific">Western grey kangaroopox virus</name>
    <dbReference type="NCBI Taxonomy" id="1566307"/>
    <lineage>
        <taxon>Viruses</taxon>
        <taxon>Varidnaviria</taxon>
        <taxon>Bamfordvirae</taxon>
        <taxon>Nucleocytoviricota</taxon>
        <taxon>Pokkesviricetes</taxon>
        <taxon>Chitovirales</taxon>
        <taxon>Poxviridae</taxon>
        <taxon>Chordopoxvirinae</taxon>
        <taxon>Macropopoxvirus</taxon>
        <taxon>Macropopoxvirus mfuliginosuspox</taxon>
        <taxon>Western kangaroopox virus</taxon>
    </lineage>
</organism>
<name>A0A2C9DSN5_9POXV</name>
<evidence type="ECO:0000313" key="14">
    <source>
        <dbReference type="Proteomes" id="UP000318778"/>
    </source>
</evidence>
<keyword evidence="5" id="KW-0946">Virion</keyword>
<dbReference type="GO" id="GO:0019062">
    <property type="term" value="P:virion attachment to host cell"/>
    <property type="evidence" value="ECO:0007669"/>
    <property type="project" value="UniProtKB-KW"/>
</dbReference>
<keyword evidence="14" id="KW-1185">Reference proteome</keyword>
<comment type="subcellular location">
    <subcellularLocation>
        <location evidence="1">Virion membrane</location>
        <topology evidence="1">Single-pass membrane protein</topology>
    </subcellularLocation>
</comment>